<dbReference type="PANTHER" id="PTHR46180">
    <property type="entry name" value="VINCULIN"/>
    <property type="match status" value="1"/>
</dbReference>
<evidence type="ECO:0000256" key="1">
    <source>
        <dbReference type="ARBA" id="ARBA00004496"/>
    </source>
</evidence>
<sequence>MLVGNAQNLMQSVKETVRAAESASIKIRTDAGIQLRWVRKQP</sequence>
<dbReference type="GO" id="GO:0007155">
    <property type="term" value="P:cell adhesion"/>
    <property type="evidence" value="ECO:0007669"/>
    <property type="project" value="InterPro"/>
</dbReference>
<evidence type="ECO:0000256" key="2">
    <source>
        <dbReference type="ARBA" id="ARBA00008376"/>
    </source>
</evidence>
<dbReference type="Pfam" id="PF01044">
    <property type="entry name" value="Vinculin"/>
    <property type="match status" value="1"/>
</dbReference>
<evidence type="ECO:0000256" key="4">
    <source>
        <dbReference type="ARBA" id="ARBA00022490"/>
    </source>
</evidence>
<dbReference type="InterPro" id="IPR036723">
    <property type="entry name" value="Alpha-catenin/vinculin-like_sf"/>
</dbReference>
<comment type="similarity">
    <text evidence="2">Belongs to the vinculin/alpha-catenin family.</text>
</comment>
<evidence type="ECO:0000313" key="6">
    <source>
        <dbReference type="EMBL" id="CAD7419424.1"/>
    </source>
</evidence>
<keyword evidence="5" id="KW-0009">Actin-binding</keyword>
<dbReference type="AlphaFoldDB" id="A0A7R9HFL9"/>
<dbReference type="GO" id="GO:0005737">
    <property type="term" value="C:cytoplasm"/>
    <property type="evidence" value="ECO:0007669"/>
    <property type="project" value="UniProtKB-SubCell"/>
</dbReference>
<evidence type="ECO:0000256" key="5">
    <source>
        <dbReference type="ARBA" id="ARBA00023203"/>
    </source>
</evidence>
<reference evidence="6" key="1">
    <citation type="submission" date="2020-11" db="EMBL/GenBank/DDBJ databases">
        <authorList>
            <person name="Tran Van P."/>
        </authorList>
    </citation>
    <scope>NUCLEOTIDE SEQUENCE</scope>
</reference>
<dbReference type="SUPFAM" id="SSF47220">
    <property type="entry name" value="alpha-catenin/vinculin-like"/>
    <property type="match status" value="1"/>
</dbReference>
<accession>A0A7R9HFL9</accession>
<evidence type="ECO:0000256" key="3">
    <source>
        <dbReference type="ARBA" id="ARBA00014125"/>
    </source>
</evidence>
<gene>
    <name evidence="6" type="ORF">TCEB3V08_LOCUS13771</name>
</gene>
<dbReference type="InterPro" id="IPR017997">
    <property type="entry name" value="Vinculin"/>
</dbReference>
<name>A0A7R9HFL9_TIMCR</name>
<keyword evidence="4" id="KW-0963">Cytoplasm</keyword>
<dbReference type="Gene3D" id="1.20.120.230">
    <property type="entry name" value="Alpha-catenin/vinculin-like"/>
    <property type="match status" value="1"/>
</dbReference>
<protein>
    <recommendedName>
        <fullName evidence="3">Vinculin</fullName>
    </recommendedName>
</protein>
<dbReference type="EMBL" id="OC351515">
    <property type="protein sequence ID" value="CAD7419424.1"/>
    <property type="molecule type" value="Genomic_DNA"/>
</dbReference>
<dbReference type="InterPro" id="IPR006077">
    <property type="entry name" value="Vinculin/catenin"/>
</dbReference>
<organism evidence="6">
    <name type="scientific">Timema cristinae</name>
    <name type="common">Walking stick</name>
    <dbReference type="NCBI Taxonomy" id="61476"/>
    <lineage>
        <taxon>Eukaryota</taxon>
        <taxon>Metazoa</taxon>
        <taxon>Ecdysozoa</taxon>
        <taxon>Arthropoda</taxon>
        <taxon>Hexapoda</taxon>
        <taxon>Insecta</taxon>
        <taxon>Pterygota</taxon>
        <taxon>Neoptera</taxon>
        <taxon>Polyneoptera</taxon>
        <taxon>Phasmatodea</taxon>
        <taxon>Timematodea</taxon>
        <taxon>Timematoidea</taxon>
        <taxon>Timematidae</taxon>
        <taxon>Timema</taxon>
    </lineage>
</organism>
<dbReference type="GO" id="GO:0071944">
    <property type="term" value="C:cell periphery"/>
    <property type="evidence" value="ECO:0007669"/>
    <property type="project" value="UniProtKB-ARBA"/>
</dbReference>
<proteinExistence type="inferred from homology"/>
<comment type="subcellular location">
    <subcellularLocation>
        <location evidence="1">Cytoplasm</location>
    </subcellularLocation>
</comment>
<dbReference type="GO" id="GO:0051015">
    <property type="term" value="F:actin filament binding"/>
    <property type="evidence" value="ECO:0007669"/>
    <property type="project" value="InterPro"/>
</dbReference>